<dbReference type="EMBL" id="OY731398">
    <property type="protein sequence ID" value="CAJ1798237.1"/>
    <property type="molecule type" value="Genomic_DNA"/>
</dbReference>
<gene>
    <name evidence="1" type="ORF">AYBTSS11_LOCUS568</name>
</gene>
<dbReference type="AlphaFoldDB" id="A0AA86V8J9"/>
<keyword evidence="2" id="KW-1185">Reference proteome</keyword>
<proteinExistence type="predicted"/>
<accession>A0AA86V8J9</accession>
<sequence length="68" mass="7272">MAFIASQLVFMGILCVALILTSGLPVTLSLFLDYAGLCRSEDNCMTTSDCDSISKLTTCECDAQSRPS</sequence>
<dbReference type="Gramene" id="rna-AYBTSS11_LOCUS568">
    <property type="protein sequence ID" value="CAJ1798237.1"/>
    <property type="gene ID" value="gene-AYBTSS11_LOCUS568"/>
</dbReference>
<reference evidence="1" key="1">
    <citation type="submission" date="2023-10" db="EMBL/GenBank/DDBJ databases">
        <authorList>
            <person name="Domelevo Entfellner J.-B."/>
        </authorList>
    </citation>
    <scope>NUCLEOTIDE SEQUENCE</scope>
</reference>
<name>A0AA86V8J9_9FABA</name>
<organism evidence="1 2">
    <name type="scientific">Sphenostylis stenocarpa</name>
    <dbReference type="NCBI Taxonomy" id="92480"/>
    <lineage>
        <taxon>Eukaryota</taxon>
        <taxon>Viridiplantae</taxon>
        <taxon>Streptophyta</taxon>
        <taxon>Embryophyta</taxon>
        <taxon>Tracheophyta</taxon>
        <taxon>Spermatophyta</taxon>
        <taxon>Magnoliopsida</taxon>
        <taxon>eudicotyledons</taxon>
        <taxon>Gunneridae</taxon>
        <taxon>Pentapetalae</taxon>
        <taxon>rosids</taxon>
        <taxon>fabids</taxon>
        <taxon>Fabales</taxon>
        <taxon>Fabaceae</taxon>
        <taxon>Papilionoideae</taxon>
        <taxon>50 kb inversion clade</taxon>
        <taxon>NPAAA clade</taxon>
        <taxon>indigoferoid/millettioid clade</taxon>
        <taxon>Phaseoleae</taxon>
        <taxon>Sphenostylis</taxon>
    </lineage>
</organism>
<evidence type="ECO:0000313" key="2">
    <source>
        <dbReference type="Proteomes" id="UP001189624"/>
    </source>
</evidence>
<evidence type="ECO:0000313" key="1">
    <source>
        <dbReference type="EMBL" id="CAJ1798237.1"/>
    </source>
</evidence>
<protein>
    <submittedName>
        <fullName evidence="1">Uncharacterized protein</fullName>
    </submittedName>
</protein>
<dbReference type="Proteomes" id="UP001189624">
    <property type="component" value="Chromosome 1"/>
</dbReference>